<dbReference type="RefSeq" id="WP_051548296.1">
    <property type="nucleotide sequence ID" value="NZ_FONH01000007.1"/>
</dbReference>
<dbReference type="InterPro" id="IPR054402">
    <property type="entry name" value="Tt1218-like_dom"/>
</dbReference>
<reference evidence="4" key="1">
    <citation type="submission" date="2016-10" db="EMBL/GenBank/DDBJ databases">
        <authorList>
            <person name="Varghese N."/>
            <person name="Submissions S."/>
        </authorList>
    </citation>
    <scope>NUCLEOTIDE SEQUENCE [LARGE SCALE GENOMIC DNA]</scope>
    <source>
        <strain evidence="4">UNC178MFTsu3.1</strain>
    </source>
</reference>
<gene>
    <name evidence="3" type="ORF">SAMN02799615_02352</name>
</gene>
<feature type="transmembrane region" description="Helical" evidence="1">
    <location>
        <begin position="12"/>
        <end position="33"/>
    </location>
</feature>
<dbReference type="InterPro" id="IPR013362">
    <property type="entry name" value="Pilus_4_PilV"/>
</dbReference>
<dbReference type="EMBL" id="FONH01000007">
    <property type="protein sequence ID" value="SFF07984.1"/>
    <property type="molecule type" value="Genomic_DNA"/>
</dbReference>
<keyword evidence="1" id="KW-0472">Membrane</keyword>
<protein>
    <submittedName>
        <fullName evidence="3">Type IV pilus assembly protein PilV</fullName>
    </submittedName>
</protein>
<accession>A0A1I2FRD7</accession>
<dbReference type="InterPro" id="IPR012902">
    <property type="entry name" value="N_methyl_site"/>
</dbReference>
<evidence type="ECO:0000256" key="1">
    <source>
        <dbReference type="SAM" id="Phobius"/>
    </source>
</evidence>
<dbReference type="Pfam" id="PF22150">
    <property type="entry name" value="Tt1218-like"/>
    <property type="match status" value="1"/>
</dbReference>
<keyword evidence="1" id="KW-0812">Transmembrane</keyword>
<feature type="domain" description="Type IV pilin Tt1218-like" evidence="2">
    <location>
        <begin position="36"/>
        <end position="98"/>
    </location>
</feature>
<dbReference type="Proteomes" id="UP000199477">
    <property type="component" value="Unassembled WGS sequence"/>
</dbReference>
<dbReference type="STRING" id="500610.SAMN02799615_02352"/>
<dbReference type="NCBIfam" id="TIGR02523">
    <property type="entry name" value="type_IV_pilV"/>
    <property type="match status" value="1"/>
</dbReference>
<dbReference type="Pfam" id="PF07963">
    <property type="entry name" value="N_methyl"/>
    <property type="match status" value="1"/>
</dbReference>
<sequence>MSIPASSRGISLLEVLVALTIFSIGAIGLSGWMTLAARATHAGYLRTQASFLAGDMVERMRANPAGVRADAYEGEAQGGATACGIAAACAPDALAAHDRAMWAARLQTVLPNGKGTIHCDRHMVVSPAGTPTPFSGLCTMTVRWLERGAGNRQHRAAAMRSLAWVFQP</sequence>
<dbReference type="NCBIfam" id="TIGR02532">
    <property type="entry name" value="IV_pilin_GFxxxE"/>
    <property type="match status" value="1"/>
</dbReference>
<evidence type="ECO:0000313" key="4">
    <source>
        <dbReference type="Proteomes" id="UP000199477"/>
    </source>
</evidence>
<keyword evidence="1" id="KW-1133">Transmembrane helix</keyword>
<organism evidence="3 4">
    <name type="scientific">Dyella marensis</name>
    <dbReference type="NCBI Taxonomy" id="500610"/>
    <lineage>
        <taxon>Bacteria</taxon>
        <taxon>Pseudomonadati</taxon>
        <taxon>Pseudomonadota</taxon>
        <taxon>Gammaproteobacteria</taxon>
        <taxon>Lysobacterales</taxon>
        <taxon>Rhodanobacteraceae</taxon>
        <taxon>Dyella</taxon>
    </lineage>
</organism>
<proteinExistence type="predicted"/>
<dbReference type="AlphaFoldDB" id="A0A1I2FRD7"/>
<evidence type="ECO:0000313" key="3">
    <source>
        <dbReference type="EMBL" id="SFF07984.1"/>
    </source>
</evidence>
<evidence type="ECO:0000259" key="2">
    <source>
        <dbReference type="Pfam" id="PF22150"/>
    </source>
</evidence>
<keyword evidence="4" id="KW-1185">Reference proteome</keyword>
<name>A0A1I2FRD7_9GAMM</name>